<accession>A0A6J6UZG5</accession>
<dbReference type="InterPro" id="IPR002575">
    <property type="entry name" value="Aminoglycoside_PTrfase"/>
</dbReference>
<dbReference type="AlphaFoldDB" id="A0A6J6UZG5"/>
<dbReference type="InterPro" id="IPR011009">
    <property type="entry name" value="Kinase-like_dom_sf"/>
</dbReference>
<organism evidence="2">
    <name type="scientific">freshwater metagenome</name>
    <dbReference type="NCBI Taxonomy" id="449393"/>
    <lineage>
        <taxon>unclassified sequences</taxon>
        <taxon>metagenomes</taxon>
        <taxon>ecological metagenomes</taxon>
    </lineage>
</organism>
<dbReference type="SUPFAM" id="SSF56112">
    <property type="entry name" value="Protein kinase-like (PK-like)"/>
    <property type="match status" value="1"/>
</dbReference>
<protein>
    <submittedName>
        <fullName evidence="2">Unannotated protein</fullName>
    </submittedName>
</protein>
<dbReference type="Pfam" id="PF01636">
    <property type="entry name" value="APH"/>
    <property type="match status" value="1"/>
</dbReference>
<feature type="domain" description="Aminoglycoside phosphotransferase" evidence="1">
    <location>
        <begin position="22"/>
        <end position="263"/>
    </location>
</feature>
<dbReference type="InterPro" id="IPR051678">
    <property type="entry name" value="AGP_Transferase"/>
</dbReference>
<proteinExistence type="predicted"/>
<evidence type="ECO:0000313" key="2">
    <source>
        <dbReference type="EMBL" id="CAB4765250.1"/>
    </source>
</evidence>
<evidence type="ECO:0000259" key="1">
    <source>
        <dbReference type="Pfam" id="PF01636"/>
    </source>
</evidence>
<gene>
    <name evidence="2" type="ORF">UFOPK2761_02975</name>
</gene>
<reference evidence="2" key="1">
    <citation type="submission" date="2020-05" db="EMBL/GenBank/DDBJ databases">
        <authorList>
            <person name="Chiriac C."/>
            <person name="Salcher M."/>
            <person name="Ghai R."/>
            <person name="Kavagutti S V."/>
        </authorList>
    </citation>
    <scope>NUCLEOTIDE SEQUENCE</scope>
</reference>
<sequence>MSDHPADHPADHPPEPALGLHLEPLEGGWSGRTFLGTVAGERTVVRVYPPEDGDAAARDAAVLRLGRRVLAGCAPVPEVLETRAGDPDGGAPGLLLTQHLPGVRGDLLLPRLDEPALAAAGRVLGEVVARLAGAVQPRAGRFVDEQLTLASWEPPWDAGSLVDLVAELVPRLDLVAADRDAVLGLAGDADDVLQDAAREGPGAVLVHGDLNAKNLLLATTEDDRVLVTGVLDWEFAHAGSPWADLGNLLREQRSPAYVEAVLDTVAVRRGVAADLALDLARAADLVAVVELATRRGSNPVSDAAHERLLVMARARDLHAC</sequence>
<dbReference type="Gene3D" id="3.90.1200.10">
    <property type="match status" value="1"/>
</dbReference>
<name>A0A6J6UZG5_9ZZZZ</name>
<dbReference type="EMBL" id="CAEZYQ010000032">
    <property type="protein sequence ID" value="CAB4765250.1"/>
    <property type="molecule type" value="Genomic_DNA"/>
</dbReference>
<dbReference type="PANTHER" id="PTHR21310">
    <property type="entry name" value="AMINOGLYCOSIDE PHOSPHOTRANSFERASE-RELATED-RELATED"/>
    <property type="match status" value="1"/>
</dbReference>